<comment type="caution">
    <text evidence="2">The sequence shown here is derived from an EMBL/GenBank/DDBJ whole genome shotgun (WGS) entry which is preliminary data.</text>
</comment>
<evidence type="ECO:0000256" key="1">
    <source>
        <dbReference type="SAM" id="Phobius"/>
    </source>
</evidence>
<sequence>MLLSYLKTNSGFLSPFESDSDALALCSRPFTPLSTLPPVLLFRSSLSLFRASCFHSSYPKLFFCLGFLCQILHFTDLFSLEPLLMTPDFLSILACTMMHLRYCFTFVFFFNPVI</sequence>
<gene>
    <name evidence="2" type="ORF">BN2614_LOCUS3</name>
</gene>
<keyword evidence="1" id="KW-0812">Transmembrane</keyword>
<keyword evidence="3" id="KW-1185">Reference proteome</keyword>
<keyword evidence="1" id="KW-0472">Membrane</keyword>
<dbReference type="Proteomes" id="UP000269945">
    <property type="component" value="Unassembled WGS sequence"/>
</dbReference>
<evidence type="ECO:0000313" key="2">
    <source>
        <dbReference type="EMBL" id="VCX36667.1"/>
    </source>
</evidence>
<feature type="transmembrane region" description="Helical" evidence="1">
    <location>
        <begin position="61"/>
        <end position="78"/>
    </location>
</feature>
<accession>A0A9X9M4X9</accession>
<name>A0A9X9M4X9_GULGU</name>
<feature type="transmembrane region" description="Helical" evidence="1">
    <location>
        <begin position="90"/>
        <end position="110"/>
    </location>
</feature>
<dbReference type="AlphaFoldDB" id="A0A9X9M4X9"/>
<protein>
    <submittedName>
        <fullName evidence="2">Uncharacterized protein</fullName>
    </submittedName>
</protein>
<keyword evidence="1" id="KW-1133">Transmembrane helix</keyword>
<organism evidence="2 3">
    <name type="scientific">Gulo gulo</name>
    <name type="common">Wolverine</name>
    <name type="synonym">Gluton</name>
    <dbReference type="NCBI Taxonomy" id="48420"/>
    <lineage>
        <taxon>Eukaryota</taxon>
        <taxon>Metazoa</taxon>
        <taxon>Chordata</taxon>
        <taxon>Craniata</taxon>
        <taxon>Vertebrata</taxon>
        <taxon>Euteleostomi</taxon>
        <taxon>Mammalia</taxon>
        <taxon>Eutheria</taxon>
        <taxon>Laurasiatheria</taxon>
        <taxon>Carnivora</taxon>
        <taxon>Caniformia</taxon>
        <taxon>Musteloidea</taxon>
        <taxon>Mustelidae</taxon>
        <taxon>Guloninae</taxon>
        <taxon>Gulo</taxon>
    </lineage>
</organism>
<dbReference type="EMBL" id="CYRY02042763">
    <property type="protein sequence ID" value="VCX36667.1"/>
    <property type="molecule type" value="Genomic_DNA"/>
</dbReference>
<evidence type="ECO:0000313" key="3">
    <source>
        <dbReference type="Proteomes" id="UP000269945"/>
    </source>
</evidence>
<proteinExistence type="predicted"/>
<reference evidence="2 3" key="1">
    <citation type="submission" date="2018-10" db="EMBL/GenBank/DDBJ databases">
        <authorList>
            <person name="Ekblom R."/>
            <person name="Jareborg N."/>
        </authorList>
    </citation>
    <scope>NUCLEOTIDE SEQUENCE [LARGE SCALE GENOMIC DNA]</scope>
    <source>
        <tissue evidence="2">Muscle</tissue>
    </source>
</reference>